<dbReference type="PANTHER" id="PTHR46429">
    <property type="entry name" value="23S RRNA (GUANOSINE-2'-O-)-METHYLTRANSFERASE RLMB"/>
    <property type="match status" value="1"/>
</dbReference>
<evidence type="ECO:0000259" key="3">
    <source>
        <dbReference type="Pfam" id="PF00588"/>
    </source>
</evidence>
<keyword evidence="2" id="KW-0808">Transferase</keyword>
<keyword evidence="1" id="KW-0489">Methyltransferase</keyword>
<dbReference type="SUPFAM" id="SSF75217">
    <property type="entry name" value="alpha/beta knot"/>
    <property type="match status" value="1"/>
</dbReference>
<dbReference type="GO" id="GO:0032259">
    <property type="term" value="P:methylation"/>
    <property type="evidence" value="ECO:0007669"/>
    <property type="project" value="UniProtKB-KW"/>
</dbReference>
<dbReference type="GO" id="GO:0006396">
    <property type="term" value="P:RNA processing"/>
    <property type="evidence" value="ECO:0007669"/>
    <property type="project" value="InterPro"/>
</dbReference>
<sequence>MFKLGAKELRKTRPTRETFGTIRRNPIYLVLDRVIDTYNIGSLFRLADAIAVEKVYICGDTEYPPSSRIHKAAVGTEEWVPWEKVDSAVSIVKKLKSEGVQILAVEQDLRAIPYSLLTTRIKFPIALVIGNETEGISQDVLDAADTITELPMFGVNKSFNVWGSAAIIAYKAIETLILKPYKSKNRRS</sequence>
<dbReference type="AlphaFoldDB" id="A0A1F8DLV3"/>
<evidence type="ECO:0000256" key="1">
    <source>
        <dbReference type="ARBA" id="ARBA00022603"/>
    </source>
</evidence>
<dbReference type="GO" id="GO:0008173">
    <property type="term" value="F:RNA methyltransferase activity"/>
    <property type="evidence" value="ECO:0007669"/>
    <property type="project" value="InterPro"/>
</dbReference>
<name>A0A1F8DLV3_9BACT</name>
<dbReference type="InterPro" id="IPR001537">
    <property type="entry name" value="SpoU_MeTrfase"/>
</dbReference>
<evidence type="ECO:0000313" key="5">
    <source>
        <dbReference type="Proteomes" id="UP000177596"/>
    </source>
</evidence>
<dbReference type="GO" id="GO:0005829">
    <property type="term" value="C:cytosol"/>
    <property type="evidence" value="ECO:0007669"/>
    <property type="project" value="TreeGrafter"/>
</dbReference>
<dbReference type="GO" id="GO:0003723">
    <property type="term" value="F:RNA binding"/>
    <property type="evidence" value="ECO:0007669"/>
    <property type="project" value="InterPro"/>
</dbReference>
<dbReference type="EMBL" id="MGIL01000005">
    <property type="protein sequence ID" value="OGM88755.1"/>
    <property type="molecule type" value="Genomic_DNA"/>
</dbReference>
<evidence type="ECO:0000313" key="4">
    <source>
        <dbReference type="EMBL" id="OGM88755.1"/>
    </source>
</evidence>
<reference evidence="4 5" key="1">
    <citation type="journal article" date="2016" name="Nat. Commun.">
        <title>Thousands of microbial genomes shed light on interconnected biogeochemical processes in an aquifer system.</title>
        <authorList>
            <person name="Anantharaman K."/>
            <person name="Brown C.T."/>
            <person name="Hug L.A."/>
            <person name="Sharon I."/>
            <person name="Castelle C.J."/>
            <person name="Probst A.J."/>
            <person name="Thomas B.C."/>
            <person name="Singh A."/>
            <person name="Wilkins M.J."/>
            <person name="Karaoz U."/>
            <person name="Brodie E.L."/>
            <person name="Williams K.H."/>
            <person name="Hubbard S.S."/>
            <person name="Banfield J.F."/>
        </authorList>
    </citation>
    <scope>NUCLEOTIDE SEQUENCE [LARGE SCALE GENOMIC DNA]</scope>
</reference>
<gene>
    <name evidence="4" type="ORF">A2573_01090</name>
</gene>
<dbReference type="Gene3D" id="3.40.1280.10">
    <property type="match status" value="1"/>
</dbReference>
<accession>A0A1F8DLV3</accession>
<dbReference type="Proteomes" id="UP000177596">
    <property type="component" value="Unassembled WGS sequence"/>
</dbReference>
<comment type="caution">
    <text evidence="4">The sequence shown here is derived from an EMBL/GenBank/DDBJ whole genome shotgun (WGS) entry which is preliminary data.</text>
</comment>
<protein>
    <recommendedName>
        <fullName evidence="3">tRNA/rRNA methyltransferase SpoU type domain-containing protein</fullName>
    </recommendedName>
</protein>
<proteinExistence type="predicted"/>
<evidence type="ECO:0000256" key="2">
    <source>
        <dbReference type="ARBA" id="ARBA00022679"/>
    </source>
</evidence>
<dbReference type="InterPro" id="IPR004441">
    <property type="entry name" value="rRNA_MeTrfase_TrmH"/>
</dbReference>
<feature type="domain" description="tRNA/rRNA methyltransferase SpoU type" evidence="3">
    <location>
        <begin position="27"/>
        <end position="170"/>
    </location>
</feature>
<dbReference type="InterPro" id="IPR029026">
    <property type="entry name" value="tRNA_m1G_MTases_N"/>
</dbReference>
<dbReference type="Pfam" id="PF00588">
    <property type="entry name" value="SpoU_methylase"/>
    <property type="match status" value="1"/>
</dbReference>
<dbReference type="PANTHER" id="PTHR46429:SF1">
    <property type="entry name" value="23S RRNA (GUANOSINE-2'-O-)-METHYLTRANSFERASE RLMB"/>
    <property type="match status" value="1"/>
</dbReference>
<dbReference type="InterPro" id="IPR029028">
    <property type="entry name" value="Alpha/beta_knot_MTases"/>
</dbReference>
<organism evidence="4 5">
    <name type="scientific">Candidatus Woesebacteria bacterium RIFOXYD1_FULL_43_18</name>
    <dbReference type="NCBI Taxonomy" id="1802551"/>
    <lineage>
        <taxon>Bacteria</taxon>
        <taxon>Candidatus Woeseibacteriota</taxon>
    </lineage>
</organism>